<dbReference type="PANTHER" id="PTHR33171:SF17">
    <property type="entry name" value="LARA-LIKE N-TERMINAL DOMAIN-CONTAINING PROTEIN"/>
    <property type="match status" value="1"/>
</dbReference>
<dbReference type="RefSeq" id="WP_113919687.1">
    <property type="nucleotide sequence ID" value="NZ_QNRX01000003.1"/>
</dbReference>
<protein>
    <submittedName>
        <fullName evidence="3">Nickel-dependent lactate racemase</fullName>
    </submittedName>
</protein>
<dbReference type="Gene3D" id="3.40.50.11440">
    <property type="match status" value="1"/>
</dbReference>
<dbReference type="InterPro" id="IPR048068">
    <property type="entry name" value="LarA-like"/>
</dbReference>
<dbReference type="InterPro" id="IPR048520">
    <property type="entry name" value="LarA_C"/>
</dbReference>
<evidence type="ECO:0000259" key="2">
    <source>
        <dbReference type="Pfam" id="PF21113"/>
    </source>
</evidence>
<proteinExistence type="predicted"/>
<comment type="caution">
    <text evidence="3">The sequence shown here is derived from an EMBL/GenBank/DDBJ whole genome shotgun (WGS) entry which is preliminary data.</text>
</comment>
<reference evidence="3 4" key="1">
    <citation type="submission" date="2018-06" db="EMBL/GenBank/DDBJ databases">
        <title>Genomic Encyclopedia of Type Strains, Phase IV (KMG-IV): sequencing the most valuable type-strain genomes for metagenomic binning, comparative biology and taxonomic classification.</title>
        <authorList>
            <person name="Goeker M."/>
        </authorList>
    </citation>
    <scope>NUCLEOTIDE SEQUENCE [LARGE SCALE GENOMIC DNA]</scope>
    <source>
        <strain evidence="3 4">DSM 22112</strain>
    </source>
</reference>
<dbReference type="Pfam" id="PF09861">
    <property type="entry name" value="Lar_N"/>
    <property type="match status" value="1"/>
</dbReference>
<dbReference type="GO" id="GO:0050043">
    <property type="term" value="F:lactate racemase activity"/>
    <property type="evidence" value="ECO:0007669"/>
    <property type="project" value="InterPro"/>
</dbReference>
<dbReference type="InterPro" id="IPR047926">
    <property type="entry name" value="Ni_dep_LarA"/>
</dbReference>
<dbReference type="Proteomes" id="UP000253490">
    <property type="component" value="Unassembled WGS sequence"/>
</dbReference>
<feature type="domain" description="LarA-like N-terminal" evidence="1">
    <location>
        <begin position="8"/>
        <end position="212"/>
    </location>
</feature>
<dbReference type="InterPro" id="IPR043166">
    <property type="entry name" value="LarA-like_C"/>
</dbReference>
<evidence type="ECO:0000313" key="4">
    <source>
        <dbReference type="Proteomes" id="UP000253490"/>
    </source>
</evidence>
<evidence type="ECO:0000313" key="3">
    <source>
        <dbReference type="EMBL" id="RBP68250.1"/>
    </source>
</evidence>
<dbReference type="Pfam" id="PF21113">
    <property type="entry name" value="LarA_C"/>
    <property type="match status" value="1"/>
</dbReference>
<dbReference type="AlphaFoldDB" id="A0A366IC05"/>
<feature type="domain" description="Lactate racemase C-terminal" evidence="2">
    <location>
        <begin position="272"/>
        <end position="423"/>
    </location>
</feature>
<gene>
    <name evidence="3" type="ORF">DES36_10311</name>
</gene>
<dbReference type="EMBL" id="QNRX01000003">
    <property type="protein sequence ID" value="RBP68250.1"/>
    <property type="molecule type" value="Genomic_DNA"/>
</dbReference>
<dbReference type="OrthoDB" id="9770545at2"/>
<organism evidence="3 4">
    <name type="scientific">Alkalibaculum bacchi</name>
    <dbReference type="NCBI Taxonomy" id="645887"/>
    <lineage>
        <taxon>Bacteria</taxon>
        <taxon>Bacillati</taxon>
        <taxon>Bacillota</taxon>
        <taxon>Clostridia</taxon>
        <taxon>Eubacteriales</taxon>
        <taxon>Eubacteriaceae</taxon>
        <taxon>Alkalibaculum</taxon>
    </lineage>
</organism>
<dbReference type="PANTHER" id="PTHR33171">
    <property type="entry name" value="LAR_N DOMAIN-CONTAINING PROTEIN"/>
    <property type="match status" value="1"/>
</dbReference>
<sequence length="424" mass="46631">MSIIKLPYGKDFMEANIPDSRLNAVLESNMHYYKPKKSQEELVVEALENPIGTPRLKDIAVGKNKIIIIASDHTRPVPSKVIMPLMLEEIRRGNPNAEITILISTGCHRGTTKEELISKFGPKIVEEENIYVHDCLDESMLVKIGTLPSGGDLIINKLAVDADLLISEGFIEPHFFAGYSGGRKSVLPGIASRTTVMYNHNAEFIASDYARAGVIEGNPLHKDMLYAARAARLDFIVNVVINAQKEVVYAVAGDVDLAHIEGRNFLNSQCKVQSVPADIAISTNGGYPLDQNIYQGVKGMTAAEATVKEGGVIIMLAKSNDGHGGEQFYKTFQETEDLSKLMEGILATPREKTIPDQWETQILVRILLKNKVIYISDTSDEMIQDMHMIPAHSIEEALEKANEILGNKDGKITVVSDGVSMIVE</sequence>
<accession>A0A366IC05</accession>
<dbReference type="InterPro" id="IPR018657">
    <property type="entry name" value="LarA-like_N"/>
</dbReference>
<dbReference type="NCBIfam" id="NF033504">
    <property type="entry name" value="Ni_dep_LarA"/>
    <property type="match status" value="1"/>
</dbReference>
<name>A0A366IC05_9FIRM</name>
<keyword evidence="4" id="KW-1185">Reference proteome</keyword>
<dbReference type="Gene3D" id="3.90.226.30">
    <property type="match status" value="1"/>
</dbReference>
<evidence type="ECO:0000259" key="1">
    <source>
        <dbReference type="Pfam" id="PF09861"/>
    </source>
</evidence>